<gene>
    <name evidence="1" type="ORF">COT50_03355</name>
</gene>
<sequence length="57" mass="6038">AVIGDNARFGIHSGTMPGVLIGSNCAIGPGTLVFENLENNSTFFTEFKGVKKIELPK</sequence>
<dbReference type="InterPro" id="IPR001451">
    <property type="entry name" value="Hexapep"/>
</dbReference>
<protein>
    <submittedName>
        <fullName evidence="1">Sugar O-acetyltransferase</fullName>
    </submittedName>
</protein>
<evidence type="ECO:0000313" key="1">
    <source>
        <dbReference type="EMBL" id="PIS22176.1"/>
    </source>
</evidence>
<dbReference type="EMBL" id="PEYU01000075">
    <property type="protein sequence ID" value="PIS22176.1"/>
    <property type="molecule type" value="Genomic_DNA"/>
</dbReference>
<keyword evidence="1" id="KW-0808">Transferase</keyword>
<comment type="caution">
    <text evidence="1">The sequence shown here is derived from an EMBL/GenBank/DDBJ whole genome shotgun (WGS) entry which is preliminary data.</text>
</comment>
<proteinExistence type="predicted"/>
<reference evidence="2" key="1">
    <citation type="submission" date="2017-09" db="EMBL/GenBank/DDBJ databases">
        <title>Depth-based differentiation of microbial function through sediment-hosted aquifers and enrichment of novel symbionts in the deep terrestrial subsurface.</title>
        <authorList>
            <person name="Probst A.J."/>
            <person name="Ladd B."/>
            <person name="Jarett J.K."/>
            <person name="Geller-Mcgrath D.E."/>
            <person name="Sieber C.M.K."/>
            <person name="Emerson J.B."/>
            <person name="Anantharaman K."/>
            <person name="Thomas B.C."/>
            <person name="Malmstrom R."/>
            <person name="Stieglmeier M."/>
            <person name="Klingl A."/>
            <person name="Woyke T."/>
            <person name="Ryan C.M."/>
            <person name="Banfield J.F."/>
        </authorList>
    </citation>
    <scope>NUCLEOTIDE SEQUENCE [LARGE SCALE GENOMIC DNA]</scope>
</reference>
<organism evidence="1 2">
    <name type="scientific">candidate division WWE3 bacterium CG08_land_8_20_14_0_20_41_10</name>
    <dbReference type="NCBI Taxonomy" id="1975085"/>
    <lineage>
        <taxon>Bacteria</taxon>
        <taxon>Katanobacteria</taxon>
    </lineage>
</organism>
<dbReference type="AlphaFoldDB" id="A0A2H0XB92"/>
<dbReference type="InterPro" id="IPR011004">
    <property type="entry name" value="Trimer_LpxA-like_sf"/>
</dbReference>
<name>A0A2H0XB92_UNCKA</name>
<dbReference type="GO" id="GO:0016740">
    <property type="term" value="F:transferase activity"/>
    <property type="evidence" value="ECO:0007669"/>
    <property type="project" value="UniProtKB-KW"/>
</dbReference>
<dbReference type="Pfam" id="PF00132">
    <property type="entry name" value="Hexapep"/>
    <property type="match status" value="1"/>
</dbReference>
<feature type="non-terminal residue" evidence="1">
    <location>
        <position position="1"/>
    </location>
</feature>
<dbReference type="Gene3D" id="2.160.10.10">
    <property type="entry name" value="Hexapeptide repeat proteins"/>
    <property type="match status" value="1"/>
</dbReference>
<dbReference type="Proteomes" id="UP000231252">
    <property type="component" value="Unassembled WGS sequence"/>
</dbReference>
<evidence type="ECO:0000313" key="2">
    <source>
        <dbReference type="Proteomes" id="UP000231252"/>
    </source>
</evidence>
<accession>A0A2H0XB92</accession>
<dbReference type="SUPFAM" id="SSF51161">
    <property type="entry name" value="Trimeric LpxA-like enzymes"/>
    <property type="match status" value="1"/>
</dbReference>